<keyword evidence="3" id="KW-1185">Reference proteome</keyword>
<feature type="region of interest" description="Disordered" evidence="1">
    <location>
        <begin position="237"/>
        <end position="261"/>
    </location>
</feature>
<feature type="region of interest" description="Disordered" evidence="1">
    <location>
        <begin position="1"/>
        <end position="71"/>
    </location>
</feature>
<feature type="region of interest" description="Disordered" evidence="1">
    <location>
        <begin position="286"/>
        <end position="334"/>
    </location>
</feature>
<feature type="compositionally biased region" description="Basic residues" evidence="1">
    <location>
        <begin position="111"/>
        <end position="120"/>
    </location>
</feature>
<feature type="compositionally biased region" description="Polar residues" evidence="1">
    <location>
        <begin position="36"/>
        <end position="51"/>
    </location>
</feature>
<dbReference type="Proteomes" id="UP000076874">
    <property type="component" value="Unassembled WGS sequence"/>
</dbReference>
<evidence type="ECO:0000313" key="2">
    <source>
        <dbReference type="EMBL" id="OAA66589.1"/>
    </source>
</evidence>
<feature type="compositionally biased region" description="Acidic residues" evidence="1">
    <location>
        <begin position="307"/>
        <end position="316"/>
    </location>
</feature>
<feature type="compositionally biased region" description="Basic and acidic residues" evidence="1">
    <location>
        <begin position="290"/>
        <end position="304"/>
    </location>
</feature>
<feature type="region of interest" description="Disordered" evidence="1">
    <location>
        <begin position="179"/>
        <end position="200"/>
    </location>
</feature>
<reference evidence="2 3" key="1">
    <citation type="journal article" date="2016" name="Genome Biol. Evol.">
        <title>Divergent and convergent evolution of fungal pathogenicity.</title>
        <authorList>
            <person name="Shang Y."/>
            <person name="Xiao G."/>
            <person name="Zheng P."/>
            <person name="Cen K."/>
            <person name="Zhan S."/>
            <person name="Wang C."/>
        </authorList>
    </citation>
    <scope>NUCLEOTIDE SEQUENCE [LARGE SCALE GENOMIC DNA]</scope>
    <source>
        <strain evidence="2 3">RCEF 264</strain>
    </source>
</reference>
<feature type="region of interest" description="Disordered" evidence="1">
    <location>
        <begin position="358"/>
        <end position="380"/>
    </location>
</feature>
<organism evidence="2 3">
    <name type="scientific">Niveomyces insectorum RCEF 264</name>
    <dbReference type="NCBI Taxonomy" id="1081102"/>
    <lineage>
        <taxon>Eukaryota</taxon>
        <taxon>Fungi</taxon>
        <taxon>Dikarya</taxon>
        <taxon>Ascomycota</taxon>
        <taxon>Pezizomycotina</taxon>
        <taxon>Sordariomycetes</taxon>
        <taxon>Hypocreomycetidae</taxon>
        <taxon>Hypocreales</taxon>
        <taxon>Cordycipitaceae</taxon>
        <taxon>Niveomyces</taxon>
    </lineage>
</organism>
<evidence type="ECO:0000256" key="1">
    <source>
        <dbReference type="SAM" id="MobiDB-lite"/>
    </source>
</evidence>
<sequence>MTHKRRAAAAPAGQPPKAKKPKPANGPPQRQPPAGASQSRQIPKKQTTTTVGRDRPRIAPVPAATTGSTSLSVVPAIPGAAVHIPATKAGASTEAVADDEEPETETGGSRQRPKQPKKGNHTGQQKQQQPPPPPPPTLPMEPHAAVLAALRPAYDVRVLSVISSTRMEKRIKAVLAQLDGQTLSSPSPSPPPPPSTNTNPLPGIVLLHARAHDAGKMISLVEIAKRRIREGYFAPKATAIPAPPTSALPPNKKTKQKLTQPLPSPATAWFQYNRLYDVEVEAKTPPPAVEADKDKASDKNKEAGSGDGDDDDDDGFEPMPSRFRAAIGDASAPQNTVTTTYMSIVLARVRVPELERDPAFTAQASDDPLETEYAQWMSQQ</sequence>
<protein>
    <submittedName>
        <fullName evidence="2">DNA/RNA-binding protein Alba-like protein</fullName>
    </submittedName>
</protein>
<dbReference type="OrthoDB" id="424402at2759"/>
<evidence type="ECO:0000313" key="3">
    <source>
        <dbReference type="Proteomes" id="UP000076874"/>
    </source>
</evidence>
<comment type="caution">
    <text evidence="2">The sequence shown here is derived from an EMBL/GenBank/DDBJ whole genome shotgun (WGS) entry which is preliminary data.</text>
</comment>
<proteinExistence type="predicted"/>
<name>A0A167YQX7_9HYPO</name>
<gene>
    <name evidence="2" type="ORF">SPI_01165</name>
</gene>
<feature type="region of interest" description="Disordered" evidence="1">
    <location>
        <begin position="88"/>
        <end position="141"/>
    </location>
</feature>
<feature type="compositionally biased region" description="Pro residues" evidence="1">
    <location>
        <begin position="129"/>
        <end position="139"/>
    </location>
</feature>
<accession>A0A167YQX7</accession>
<dbReference type="EMBL" id="AZHD01000002">
    <property type="protein sequence ID" value="OAA66589.1"/>
    <property type="molecule type" value="Genomic_DNA"/>
</dbReference>
<dbReference type="AlphaFoldDB" id="A0A167YQX7"/>